<evidence type="ECO:0000256" key="7">
    <source>
        <dbReference type="SAM" id="Coils"/>
    </source>
</evidence>
<keyword evidence="7" id="KW-0175">Coiled coil</keyword>
<keyword evidence="2 9" id="KW-0132">Cell division</keyword>
<name>A0A1J5QZQ6_9ZZZZ</name>
<accession>A0A1J5QZQ6</accession>
<keyword evidence="1" id="KW-1003">Cell membrane</keyword>
<evidence type="ECO:0000256" key="8">
    <source>
        <dbReference type="SAM" id="MobiDB-lite"/>
    </source>
</evidence>
<dbReference type="PANTHER" id="PTHR37485:SF1">
    <property type="entry name" value="CELL DIVISION PROTEIN FTSB"/>
    <property type="match status" value="1"/>
</dbReference>
<evidence type="ECO:0000256" key="6">
    <source>
        <dbReference type="ARBA" id="ARBA00023306"/>
    </source>
</evidence>
<dbReference type="InterPro" id="IPR023081">
    <property type="entry name" value="Cell_div_FtsB"/>
</dbReference>
<evidence type="ECO:0000313" key="9">
    <source>
        <dbReference type="EMBL" id="OIQ89201.1"/>
    </source>
</evidence>
<dbReference type="PANTHER" id="PTHR37485">
    <property type="entry name" value="CELL DIVISION PROTEIN FTSB"/>
    <property type="match status" value="1"/>
</dbReference>
<dbReference type="AlphaFoldDB" id="A0A1J5QZQ6"/>
<dbReference type="EMBL" id="MLJW01000339">
    <property type="protein sequence ID" value="OIQ89201.1"/>
    <property type="molecule type" value="Genomic_DNA"/>
</dbReference>
<dbReference type="HAMAP" id="MF_00599">
    <property type="entry name" value="FtsB"/>
    <property type="match status" value="1"/>
</dbReference>
<feature type="coiled-coil region" evidence="7">
    <location>
        <begin position="29"/>
        <end position="70"/>
    </location>
</feature>
<dbReference type="GO" id="GO:0030428">
    <property type="term" value="C:cell septum"/>
    <property type="evidence" value="ECO:0007669"/>
    <property type="project" value="TreeGrafter"/>
</dbReference>
<evidence type="ECO:0000256" key="2">
    <source>
        <dbReference type="ARBA" id="ARBA00022618"/>
    </source>
</evidence>
<dbReference type="GO" id="GO:0043093">
    <property type="term" value="P:FtsZ-dependent cytokinesis"/>
    <property type="evidence" value="ECO:0007669"/>
    <property type="project" value="TreeGrafter"/>
</dbReference>
<evidence type="ECO:0000256" key="5">
    <source>
        <dbReference type="ARBA" id="ARBA00023136"/>
    </source>
</evidence>
<keyword evidence="4" id="KW-1133">Transmembrane helix</keyword>
<comment type="caution">
    <text evidence="9">The sequence shown here is derived from an EMBL/GenBank/DDBJ whole genome shotgun (WGS) entry which is preliminary data.</text>
</comment>
<dbReference type="InterPro" id="IPR007060">
    <property type="entry name" value="FtsL/DivIC"/>
</dbReference>
<evidence type="ECO:0000256" key="1">
    <source>
        <dbReference type="ARBA" id="ARBA00022475"/>
    </source>
</evidence>
<evidence type="ECO:0000256" key="4">
    <source>
        <dbReference type="ARBA" id="ARBA00022989"/>
    </source>
</evidence>
<organism evidence="9">
    <name type="scientific">mine drainage metagenome</name>
    <dbReference type="NCBI Taxonomy" id="410659"/>
    <lineage>
        <taxon>unclassified sequences</taxon>
        <taxon>metagenomes</taxon>
        <taxon>ecological metagenomes</taxon>
    </lineage>
</organism>
<sequence length="115" mass="13240">MRWVTLVLLAVLLLLQWPLWFGERSWPQVRQLRANLDAQYQANEQAREQNQRLEDEARDLRHGMQAVQDRARREMGMVKPDEIFVQILPASSPMPPPAPIASQPLPGAVKPAPRR</sequence>
<reference evidence="9" key="1">
    <citation type="submission" date="2016-10" db="EMBL/GenBank/DDBJ databases">
        <title>Sequence of Gallionella enrichment culture.</title>
        <authorList>
            <person name="Poehlein A."/>
            <person name="Muehling M."/>
            <person name="Daniel R."/>
        </authorList>
    </citation>
    <scope>NUCLEOTIDE SEQUENCE</scope>
</reference>
<feature type="region of interest" description="Disordered" evidence="8">
    <location>
        <begin position="94"/>
        <end position="115"/>
    </location>
</feature>
<keyword evidence="3" id="KW-0812">Transmembrane</keyword>
<dbReference type="NCBIfam" id="NF002058">
    <property type="entry name" value="PRK00888.1"/>
    <property type="match status" value="1"/>
</dbReference>
<dbReference type="Pfam" id="PF04977">
    <property type="entry name" value="DivIC"/>
    <property type="match status" value="1"/>
</dbReference>
<evidence type="ECO:0000256" key="3">
    <source>
        <dbReference type="ARBA" id="ARBA00022692"/>
    </source>
</evidence>
<keyword evidence="5" id="KW-0472">Membrane</keyword>
<proteinExistence type="inferred from homology"/>
<keyword evidence="6" id="KW-0131">Cell cycle</keyword>
<protein>
    <submittedName>
        <fullName evidence="9">Cell division protein FtsB</fullName>
    </submittedName>
</protein>
<gene>
    <name evidence="9" type="primary">ftsB_7</name>
    <name evidence="9" type="ORF">GALL_289000</name>
</gene>